<organism evidence="3 4">
    <name type="scientific">Rotaria sordida</name>
    <dbReference type="NCBI Taxonomy" id="392033"/>
    <lineage>
        <taxon>Eukaryota</taxon>
        <taxon>Metazoa</taxon>
        <taxon>Spiralia</taxon>
        <taxon>Gnathifera</taxon>
        <taxon>Rotifera</taxon>
        <taxon>Eurotatoria</taxon>
        <taxon>Bdelloidea</taxon>
        <taxon>Philodinida</taxon>
        <taxon>Philodinidae</taxon>
        <taxon>Rotaria</taxon>
    </lineage>
</organism>
<dbReference type="PANTHER" id="PTHR45689:SF5">
    <property type="entry name" value="I[[H]] CHANNEL, ISOFORM E"/>
    <property type="match status" value="1"/>
</dbReference>
<name>A0A814Z6M9_9BILA</name>
<dbReference type="GO" id="GO:0035725">
    <property type="term" value="P:sodium ion transmembrane transport"/>
    <property type="evidence" value="ECO:0007669"/>
    <property type="project" value="TreeGrafter"/>
</dbReference>
<dbReference type="SMART" id="SM00100">
    <property type="entry name" value="cNMP"/>
    <property type="match status" value="1"/>
</dbReference>
<dbReference type="PROSITE" id="PS50042">
    <property type="entry name" value="CNMP_BINDING_3"/>
    <property type="match status" value="1"/>
</dbReference>
<feature type="domain" description="Cyclic nucleotide-binding" evidence="1">
    <location>
        <begin position="487"/>
        <end position="566"/>
    </location>
</feature>
<proteinExistence type="predicted"/>
<dbReference type="PANTHER" id="PTHR45689">
    <property type="entry name" value="I[[H]] CHANNEL, ISOFORM E"/>
    <property type="match status" value="1"/>
</dbReference>
<evidence type="ECO:0000313" key="3">
    <source>
        <dbReference type="EMBL" id="CAF1238723.1"/>
    </source>
</evidence>
<comment type="caution">
    <text evidence="3">The sequence shown here is derived from an EMBL/GenBank/DDBJ whole genome shotgun (WGS) entry which is preliminary data.</text>
</comment>
<dbReference type="InterPro" id="IPR018490">
    <property type="entry name" value="cNMP-bd_dom_sf"/>
</dbReference>
<dbReference type="GO" id="GO:0005249">
    <property type="term" value="F:voltage-gated potassium channel activity"/>
    <property type="evidence" value="ECO:0007669"/>
    <property type="project" value="TreeGrafter"/>
</dbReference>
<dbReference type="CDD" id="cd00038">
    <property type="entry name" value="CAP_ED"/>
    <property type="match status" value="1"/>
</dbReference>
<dbReference type="GO" id="GO:0003254">
    <property type="term" value="P:regulation of membrane depolarization"/>
    <property type="evidence" value="ECO:0007669"/>
    <property type="project" value="TreeGrafter"/>
</dbReference>
<gene>
    <name evidence="3" type="ORF">ZHD862_LOCUS24760</name>
</gene>
<dbReference type="Pfam" id="PF00027">
    <property type="entry name" value="cNMP_binding"/>
    <property type="match status" value="1"/>
</dbReference>
<protein>
    <recommendedName>
        <fullName evidence="5">Cyclic nucleotide-binding domain-containing protein</fullName>
    </recommendedName>
</protein>
<dbReference type="SUPFAM" id="SSF51206">
    <property type="entry name" value="cAMP-binding domain-like"/>
    <property type="match status" value="1"/>
</dbReference>
<dbReference type="InterPro" id="IPR014710">
    <property type="entry name" value="RmlC-like_jellyroll"/>
</dbReference>
<dbReference type="InterPro" id="IPR051413">
    <property type="entry name" value="K/Na_HCN_channel"/>
</dbReference>
<dbReference type="EMBL" id="CAJNOT010001706">
    <property type="protein sequence ID" value="CAF1238723.1"/>
    <property type="molecule type" value="Genomic_DNA"/>
</dbReference>
<sequence>MNILNNKCLNIHDLPNEILFIIAKELNIGDVYTLTDIDERFVQIVHDPHYIRNIHNLDMTTITMKSFFDYNFSMDDRVLSDICGNILPQIHLYITKLIIEQNSIEHHSILRDLLINQITYLNIDIQNGIIPQLSEITSNIFALILSLTKRLIHLNVCHLFSHRRTWISIYYLPEISHMFSNLTQLKINVETFFDCLYLLDGRLNSLSKLIINVREFELHSKPSYINGWKKLPKLKCFSLTLNTYEQEYDNQIIALLNRMINLEELILFLLVRRVDKNYADGVQIYNDILIHMPRLKKFTFSINTVAIIEKKKIRLSSNEDIENSFIGRGYGQVSSYVFSQQMKNIGHCHVYSLPYQFEHFFGLNNSFHFQDGIFDKVRRLTMNDIACPFEHQFFKLTSHYFPFIKELTIYNSRPQKDKEHSSTLIIFPHLILLDLVESHADYAEQFLLTKNTHLPCLLDLCITYESLTILTNNFITDPTRLNCTQIFEPNDQKISEETVGDKMYFMQEGIVDIIKSEREVLTTLSDGSYFGEICLLTRVKRVASVRCVTYCNLYSLDAAQFETILGSYLIICFFLYSSFPIDH</sequence>
<dbReference type="AlphaFoldDB" id="A0A814Z6M9"/>
<reference evidence="3" key="1">
    <citation type="submission" date="2021-02" db="EMBL/GenBank/DDBJ databases">
        <authorList>
            <person name="Nowell W R."/>
        </authorList>
    </citation>
    <scope>NUCLEOTIDE SEQUENCE</scope>
</reference>
<feature type="domain" description="F-box" evidence="2">
    <location>
        <begin position="8"/>
        <end position="54"/>
    </location>
</feature>
<evidence type="ECO:0008006" key="5">
    <source>
        <dbReference type="Google" id="ProtNLM"/>
    </source>
</evidence>
<evidence type="ECO:0000259" key="2">
    <source>
        <dbReference type="PROSITE" id="PS50181"/>
    </source>
</evidence>
<dbReference type="InterPro" id="IPR000595">
    <property type="entry name" value="cNMP-bd_dom"/>
</dbReference>
<evidence type="ECO:0000313" key="4">
    <source>
        <dbReference type="Proteomes" id="UP000663864"/>
    </source>
</evidence>
<dbReference type="GO" id="GO:0098855">
    <property type="term" value="C:HCN channel complex"/>
    <property type="evidence" value="ECO:0007669"/>
    <property type="project" value="TreeGrafter"/>
</dbReference>
<accession>A0A814Z6M9</accession>
<evidence type="ECO:0000259" key="1">
    <source>
        <dbReference type="PROSITE" id="PS50042"/>
    </source>
</evidence>
<dbReference type="Proteomes" id="UP000663864">
    <property type="component" value="Unassembled WGS sequence"/>
</dbReference>
<dbReference type="Gene3D" id="2.60.120.10">
    <property type="entry name" value="Jelly Rolls"/>
    <property type="match status" value="1"/>
</dbReference>
<dbReference type="PROSITE" id="PS50181">
    <property type="entry name" value="FBOX"/>
    <property type="match status" value="1"/>
</dbReference>
<dbReference type="InterPro" id="IPR001810">
    <property type="entry name" value="F-box_dom"/>
</dbReference>